<reference evidence="2" key="1">
    <citation type="submission" date="2022-10" db="EMBL/GenBank/DDBJ databases">
        <authorList>
            <person name="Chen Y."/>
            <person name="Dougan E. K."/>
            <person name="Chan C."/>
            <person name="Rhodes N."/>
            <person name="Thang M."/>
        </authorList>
    </citation>
    <scope>NUCLEOTIDE SEQUENCE</scope>
</reference>
<comment type="caution">
    <text evidence="2">The sequence shown here is derived from an EMBL/GenBank/DDBJ whole genome shotgun (WGS) entry which is preliminary data.</text>
</comment>
<dbReference type="AlphaFoldDB" id="A0A9P1FEM3"/>
<reference evidence="3 4" key="2">
    <citation type="submission" date="2024-05" db="EMBL/GenBank/DDBJ databases">
        <authorList>
            <person name="Chen Y."/>
            <person name="Shah S."/>
            <person name="Dougan E. K."/>
            <person name="Thang M."/>
            <person name="Chan C."/>
        </authorList>
    </citation>
    <scope>NUCLEOTIDE SEQUENCE [LARGE SCALE GENOMIC DNA]</scope>
</reference>
<evidence type="ECO:0000313" key="2">
    <source>
        <dbReference type="EMBL" id="CAI3973338.1"/>
    </source>
</evidence>
<evidence type="ECO:0000313" key="4">
    <source>
        <dbReference type="Proteomes" id="UP001152797"/>
    </source>
</evidence>
<dbReference type="EMBL" id="CAMXCT030000069">
    <property type="protein sequence ID" value="CAL4760650.1"/>
    <property type="molecule type" value="Genomic_DNA"/>
</dbReference>
<dbReference type="EMBL" id="CAMXCT020000069">
    <property type="protein sequence ID" value="CAL1126713.1"/>
    <property type="molecule type" value="Genomic_DNA"/>
</dbReference>
<gene>
    <name evidence="2" type="ORF">C1SCF055_LOCUS1854</name>
</gene>
<proteinExistence type="predicted"/>
<accession>A0A9P1FEM3</accession>
<name>A0A9P1FEM3_9DINO</name>
<sequence>MRIQSPSSGTCSPSSPRSPSTAKSTTTWQTRSCPLSGRWRDRQNTGLSGLASTEKVSTSVIFGDTPPPASAREYGLWRPGRRRLPQRIQEEVFVQREMSELLEKIIDTAHFQDEGKPEEIAKEQKLKAPHQEAWPTLEFPLTWAPPEKVQGPPADVDVLLQQSNLYSFLEL</sequence>
<evidence type="ECO:0000313" key="3">
    <source>
        <dbReference type="EMBL" id="CAL4760650.1"/>
    </source>
</evidence>
<dbReference type="OrthoDB" id="10645883at2759"/>
<feature type="compositionally biased region" description="Polar residues" evidence="1">
    <location>
        <begin position="44"/>
        <end position="55"/>
    </location>
</feature>
<dbReference type="EMBL" id="CAMXCT010000069">
    <property type="protein sequence ID" value="CAI3973338.1"/>
    <property type="molecule type" value="Genomic_DNA"/>
</dbReference>
<dbReference type="Proteomes" id="UP001152797">
    <property type="component" value="Unassembled WGS sequence"/>
</dbReference>
<organism evidence="2">
    <name type="scientific">Cladocopium goreaui</name>
    <dbReference type="NCBI Taxonomy" id="2562237"/>
    <lineage>
        <taxon>Eukaryota</taxon>
        <taxon>Sar</taxon>
        <taxon>Alveolata</taxon>
        <taxon>Dinophyceae</taxon>
        <taxon>Suessiales</taxon>
        <taxon>Symbiodiniaceae</taxon>
        <taxon>Cladocopium</taxon>
    </lineage>
</organism>
<feature type="compositionally biased region" description="Low complexity" evidence="1">
    <location>
        <begin position="1"/>
        <end position="27"/>
    </location>
</feature>
<feature type="region of interest" description="Disordered" evidence="1">
    <location>
        <begin position="1"/>
        <end position="55"/>
    </location>
</feature>
<keyword evidence="4" id="KW-1185">Reference proteome</keyword>
<evidence type="ECO:0000256" key="1">
    <source>
        <dbReference type="SAM" id="MobiDB-lite"/>
    </source>
</evidence>
<protein>
    <submittedName>
        <fullName evidence="2">Uncharacterized protein</fullName>
    </submittedName>
</protein>